<dbReference type="PROSITE" id="PS51192">
    <property type="entry name" value="HELICASE_ATP_BIND_1"/>
    <property type="match status" value="1"/>
</dbReference>
<dbReference type="InterPro" id="IPR049730">
    <property type="entry name" value="SNF2/RAD54-like_C"/>
</dbReference>
<keyword evidence="1" id="KW-0378">Hydrolase</keyword>
<dbReference type="EMBL" id="FOXW01000003">
    <property type="protein sequence ID" value="SFQ18988.1"/>
    <property type="molecule type" value="Genomic_DNA"/>
</dbReference>
<feature type="domain" description="Helicase C-terminal" evidence="5">
    <location>
        <begin position="906"/>
        <end position="1067"/>
    </location>
</feature>
<dbReference type="Pfam" id="PF00271">
    <property type="entry name" value="Helicase_C"/>
    <property type="match status" value="1"/>
</dbReference>
<evidence type="ECO:0000259" key="5">
    <source>
        <dbReference type="PROSITE" id="PS51194"/>
    </source>
</evidence>
<dbReference type="Gene3D" id="3.40.50.10810">
    <property type="entry name" value="Tandem AAA-ATPase domain"/>
    <property type="match status" value="1"/>
</dbReference>
<keyword evidence="6" id="KW-0067">ATP-binding</keyword>
<protein>
    <submittedName>
        <fullName evidence="6">Superfamily II DNA or RNA helicase, SNF2 family</fullName>
    </submittedName>
</protein>
<dbReference type="OrthoDB" id="9760715at2"/>
<evidence type="ECO:0000259" key="3">
    <source>
        <dbReference type="PROSITE" id="PS50966"/>
    </source>
</evidence>
<dbReference type="FunFam" id="3.40.50.300:FF:000533">
    <property type="entry name" value="Helicase, Snf2 family"/>
    <property type="match status" value="1"/>
</dbReference>
<gene>
    <name evidence="6" type="ORF">SAMN04488506_0870</name>
</gene>
<dbReference type="GO" id="GO:0016787">
    <property type="term" value="F:hydrolase activity"/>
    <property type="evidence" value="ECO:0007669"/>
    <property type="project" value="UniProtKB-KW"/>
</dbReference>
<dbReference type="InterPro" id="IPR001650">
    <property type="entry name" value="Helicase_C-like"/>
</dbReference>
<dbReference type="GO" id="GO:0005524">
    <property type="term" value="F:ATP binding"/>
    <property type="evidence" value="ECO:0007669"/>
    <property type="project" value="InterPro"/>
</dbReference>
<dbReference type="AlphaFoldDB" id="A0A1I5WHC5"/>
<dbReference type="Pfam" id="PF08455">
    <property type="entry name" value="SNF2_assoc"/>
    <property type="match status" value="1"/>
</dbReference>
<dbReference type="SMART" id="SM00490">
    <property type="entry name" value="HELICc"/>
    <property type="match status" value="1"/>
</dbReference>
<dbReference type="InterPro" id="IPR013663">
    <property type="entry name" value="Helicase_SWF/SNF/SWI_bac"/>
</dbReference>
<dbReference type="InterPro" id="IPR000330">
    <property type="entry name" value="SNF2_N"/>
</dbReference>
<keyword evidence="2" id="KW-0479">Metal-binding</keyword>
<dbReference type="Gene3D" id="3.40.50.300">
    <property type="entry name" value="P-loop containing nucleotide triphosphate hydrolases"/>
    <property type="match status" value="1"/>
</dbReference>
<evidence type="ECO:0000313" key="6">
    <source>
        <dbReference type="EMBL" id="SFQ18988.1"/>
    </source>
</evidence>
<dbReference type="GO" id="GO:0004386">
    <property type="term" value="F:helicase activity"/>
    <property type="evidence" value="ECO:0007669"/>
    <property type="project" value="UniProtKB-KW"/>
</dbReference>
<dbReference type="Pfam" id="PF00176">
    <property type="entry name" value="SNF2-rel_dom"/>
    <property type="match status" value="1"/>
</dbReference>
<keyword evidence="7" id="KW-1185">Reference proteome</keyword>
<dbReference type="InterPro" id="IPR007527">
    <property type="entry name" value="Znf_SWIM"/>
</dbReference>
<keyword evidence="2" id="KW-0863">Zinc-finger</keyword>
<evidence type="ECO:0000259" key="4">
    <source>
        <dbReference type="PROSITE" id="PS51192"/>
    </source>
</evidence>
<evidence type="ECO:0000313" key="7">
    <source>
        <dbReference type="Proteomes" id="UP000199136"/>
    </source>
</evidence>
<sequence>MKWSIPERLIEEGRSLVDEKRVLSINASIEGKIWTADVLDDDRYRIELDGTTREQDFCECDYWKNHGFCKHTVAVELELKDREISRVMTPENAEKVAKNSINPGKELTLLFSRQFLEDTNSLYTGGKKQLQTLKLEYKIEHKPESTALIRHSGEVLVVSIRAGLDKLYVIKDLHGFLTAFSNKDKFEYKSNQWIDFSEVEVEKTDAALLQELYVQMESQNFVRGSFVEAKSIFNNKRYFVLTPSFAKTFIEKYQEEADFSFDVSGAHFKTVAFIEGRLPFGFELNSQEGAVKLNIDNNTDVYLKDYHWFLVEDKIYQPTREQLKAIQPLQSFLQRHEGNRIDIQPEDMPDFTAYVLPMISKLATVHMSEEVENTFIHEPLKTCIYFTYANEQLHAVVEFNYRHMVLSTNPEENQMPEENIQVIRDSKKEIQTLNLLNELGYQREETDYTKRLVKDEKFYEFFTNEIPLLEQTAEVYVNDSLDSIFLDQIDPDTTVDIQQEGGLLDIRFDIKGISRDEINRVLQSLMERKSFHKLDNGKLLSLESEELQQISRVLSELRSSKEFENGGISIPSYRGLELSHLLENESGVQPVLSSKFQKMVLDLNQPHSIEAELPKGINGELRGYQVTGFKWLKMLSQYGFGGILADDMGLGKTLQVITYIQSEIEEGEEKPFLIIAPASLTYNWHHELKKFAPNIRATVVSGSSEEREAQINDVVNNNVLITSYQSFRQDVDLYKQQAFSTLVLDESQMVKNYHTKTSQALRSLSVPKKFALSGTPIENKIEELWAIFQLIMPGFFPSIKKFKTLTNEKIAKMIQPFVLRRVKKDVLQELPEKIETNMFSTLTKDQKTVYLAYLQQIQETVQGMSGDDFRKNRIAILASLTRLRQICCDPRLFLDDYEGESGKLLQLKEIVSTALENNKRILIFSQFTSMLDIIQAELEKEDISSFYLSGKTKPIERINMVNKFNDGEKSIFLISLKAGGTGLNLTGADTVILYDLWWNPAVEEQAAGRAHRLGQKNVVEVWRLIAEGTIEEKINALQQEKKSLFDQVITEDHGETRTINQLTEEDIREILSMGMESV</sequence>
<dbReference type="SUPFAM" id="SSF52540">
    <property type="entry name" value="P-loop containing nucleoside triphosphate hydrolases"/>
    <property type="match status" value="2"/>
</dbReference>
<dbReference type="GO" id="GO:0008270">
    <property type="term" value="F:zinc ion binding"/>
    <property type="evidence" value="ECO:0007669"/>
    <property type="project" value="UniProtKB-KW"/>
</dbReference>
<dbReference type="PROSITE" id="PS51194">
    <property type="entry name" value="HELICASE_CTER"/>
    <property type="match status" value="1"/>
</dbReference>
<name>A0A1I5WHC5_9LACT</name>
<organism evidence="6 7">
    <name type="scientific">Desemzia incerta</name>
    <dbReference type="NCBI Taxonomy" id="82801"/>
    <lineage>
        <taxon>Bacteria</taxon>
        <taxon>Bacillati</taxon>
        <taxon>Bacillota</taxon>
        <taxon>Bacilli</taxon>
        <taxon>Lactobacillales</taxon>
        <taxon>Carnobacteriaceae</taxon>
        <taxon>Desemzia</taxon>
    </lineage>
</organism>
<feature type="domain" description="SWIM-type" evidence="3">
    <location>
        <begin position="44"/>
        <end position="80"/>
    </location>
</feature>
<dbReference type="Proteomes" id="UP000199136">
    <property type="component" value="Unassembled WGS sequence"/>
</dbReference>
<dbReference type="PROSITE" id="PS50966">
    <property type="entry name" value="ZF_SWIM"/>
    <property type="match status" value="1"/>
</dbReference>
<keyword evidence="2" id="KW-0862">Zinc</keyword>
<evidence type="ECO:0000256" key="2">
    <source>
        <dbReference type="PROSITE-ProRule" id="PRU00325"/>
    </source>
</evidence>
<dbReference type="STRING" id="82801.SAMN04488506_0870"/>
<dbReference type="SMART" id="SM00487">
    <property type="entry name" value="DEXDc"/>
    <property type="match status" value="1"/>
</dbReference>
<keyword evidence="6" id="KW-0347">Helicase</keyword>
<accession>A0A1I5WHC5</accession>
<evidence type="ECO:0000256" key="1">
    <source>
        <dbReference type="ARBA" id="ARBA00022801"/>
    </source>
</evidence>
<dbReference type="InterPro" id="IPR038718">
    <property type="entry name" value="SNF2-like_sf"/>
</dbReference>
<dbReference type="PANTHER" id="PTHR10799">
    <property type="entry name" value="SNF2/RAD54 HELICASE FAMILY"/>
    <property type="match status" value="1"/>
</dbReference>
<dbReference type="CDD" id="cd18793">
    <property type="entry name" value="SF2_C_SNF"/>
    <property type="match status" value="1"/>
</dbReference>
<dbReference type="InterPro" id="IPR027417">
    <property type="entry name" value="P-loop_NTPase"/>
</dbReference>
<proteinExistence type="predicted"/>
<feature type="domain" description="Helicase ATP-binding" evidence="4">
    <location>
        <begin position="633"/>
        <end position="794"/>
    </location>
</feature>
<keyword evidence="6" id="KW-0547">Nucleotide-binding</keyword>
<dbReference type="InterPro" id="IPR014001">
    <property type="entry name" value="Helicase_ATP-bd"/>
</dbReference>
<dbReference type="RefSeq" id="WP_092479932.1">
    <property type="nucleotide sequence ID" value="NZ_FOXW01000003.1"/>
</dbReference>
<reference evidence="6 7" key="1">
    <citation type="submission" date="2016-10" db="EMBL/GenBank/DDBJ databases">
        <authorList>
            <person name="de Groot N.N."/>
        </authorList>
    </citation>
    <scope>NUCLEOTIDE SEQUENCE [LARGE SCALE GENOMIC DNA]</scope>
    <source>
        <strain evidence="6 7">DSM 20581</strain>
    </source>
</reference>